<dbReference type="FunFam" id="2.40.10.10:FF:000003">
    <property type="entry name" value="Transmembrane serine protease 3"/>
    <property type="match status" value="2"/>
</dbReference>
<keyword evidence="6 9" id="KW-0378">Hydrolase</keyword>
<keyword evidence="8" id="KW-1015">Disulfide bond</keyword>
<keyword evidence="5 9" id="KW-0645">Protease</keyword>
<organism evidence="13 14">
    <name type="scientific">Phrynocephalus forsythii</name>
    <dbReference type="NCBI Taxonomy" id="171643"/>
    <lineage>
        <taxon>Eukaryota</taxon>
        <taxon>Metazoa</taxon>
        <taxon>Chordata</taxon>
        <taxon>Craniata</taxon>
        <taxon>Vertebrata</taxon>
        <taxon>Euteleostomi</taxon>
        <taxon>Lepidosauria</taxon>
        <taxon>Squamata</taxon>
        <taxon>Bifurcata</taxon>
        <taxon>Unidentata</taxon>
        <taxon>Episquamata</taxon>
        <taxon>Toxicofera</taxon>
        <taxon>Iguania</taxon>
        <taxon>Acrodonta</taxon>
        <taxon>Agamidae</taxon>
        <taxon>Agaminae</taxon>
        <taxon>Phrynocephalus</taxon>
    </lineage>
</organism>
<dbReference type="GO" id="GO:0035821">
    <property type="term" value="P:modulation of process of another organism"/>
    <property type="evidence" value="ECO:0007669"/>
    <property type="project" value="UniProtKB-ARBA"/>
</dbReference>
<dbReference type="EMBL" id="JAPFRF010000006">
    <property type="protein sequence ID" value="KAJ7329388.1"/>
    <property type="molecule type" value="Genomic_DNA"/>
</dbReference>
<dbReference type="InterPro" id="IPR033116">
    <property type="entry name" value="TRYPSIN_SER"/>
</dbReference>
<reference evidence="13" key="1">
    <citation type="journal article" date="2023" name="DNA Res.">
        <title>Chromosome-level genome assembly of Phrynocephalus forsythii using third-generation DNA sequencing and Hi-C analysis.</title>
        <authorList>
            <person name="Qi Y."/>
            <person name="Zhao W."/>
            <person name="Zhao Y."/>
            <person name="Niu C."/>
            <person name="Cao S."/>
            <person name="Zhang Y."/>
        </authorList>
    </citation>
    <scope>NUCLEOTIDE SEQUENCE</scope>
    <source>
        <tissue evidence="13">Muscle</tissue>
    </source>
</reference>
<feature type="compositionally biased region" description="Polar residues" evidence="10">
    <location>
        <begin position="844"/>
        <end position="855"/>
    </location>
</feature>
<comment type="caution">
    <text evidence="13">The sequence shown here is derived from an EMBL/GenBank/DDBJ whole genome shotgun (WGS) entry which is preliminary data.</text>
</comment>
<feature type="region of interest" description="Disordered" evidence="10">
    <location>
        <begin position="682"/>
        <end position="703"/>
    </location>
</feature>
<dbReference type="InterPro" id="IPR043504">
    <property type="entry name" value="Peptidase_S1_PA_chymotrypsin"/>
</dbReference>
<dbReference type="GO" id="GO:0007340">
    <property type="term" value="P:acrosome reaction"/>
    <property type="evidence" value="ECO:0007669"/>
    <property type="project" value="TreeGrafter"/>
</dbReference>
<feature type="compositionally biased region" description="Low complexity" evidence="10">
    <location>
        <begin position="293"/>
        <end position="317"/>
    </location>
</feature>
<dbReference type="GO" id="GO:0005576">
    <property type="term" value="C:extracellular region"/>
    <property type="evidence" value="ECO:0007669"/>
    <property type="project" value="UniProtKB-ARBA"/>
</dbReference>
<dbReference type="Pfam" id="PF00089">
    <property type="entry name" value="Trypsin"/>
    <property type="match status" value="2"/>
</dbReference>
<feature type="signal peptide" evidence="11">
    <location>
        <begin position="1"/>
        <end position="19"/>
    </location>
</feature>
<sequence length="892" mass="99307">MRRLLLPLLALLTIGPMCAIDDKCTGICGRRPLAPSHSDPSLAPGGVETLPGSWPWMVSLRAPSKSGFQHTCGGSLVSSSWVLTAAHCFKGMRHLTNWELVLGAAKLSRPGPDAEVRFPKRVVVHEKYRSRKQVNDIALIEMEEPVLCSDYIQPACLPDGSINMSRMAHCYITGWGYTHEKSKAPSDILKEAKVDLIPTPKCNSSDWYYGSITLNNLCAGFEEGGIDTCQGDSGGPLLCREDRSERYWVVGVTSWGLGCARAQKPGVYTSTQQFYDWIEGHLEGKVVQKTTTALQQQASQSSPLSVTPLPAESSSQTEPPPMPQTQPAPSMETAAQRKSKRTPRPWPIQPTPVTHTSKPPDTTPQTETSPAELPPEEKGEQLTSLRTPDGICGRRPLASSHGGSMRIIGGTDALPGTWPWLVSIQVPSHRGFVHVCGGSLISSRWVITAAHCFLEKRFMENWKLERTIKKLVEHPQYQRRTQLNDVALMELSEPINCTDYIQLACLPEAEMDILSLTHCYISGWGVTSVARGSKAADILQEARVNLIPLEKCNSSAWYNRRIHYNNLCAGYEQGGIDSCQGDSGGPLMCRESRSERFWVVGVTSWGTGCAMAYRPGVYTSTQHFLNWVKGVTKENLFRPGPLGTTKARPQPKPSMTRPTGWPWQQSAMPSTKQPFVNWFTPQPRPTQPPLRPPVKPPTWQRPASPNEVQQFENWVHAQTKPSTPLAATNAPVWLVPTQPRPPRPPPKPPVWGSQNINSWTPGWVPTPRPPFQTRPPPPPTWASYQTWGQWGLTQPTPRTSPPPSFYGGQQPYQNWNMGLRPPPRRTTLRLPTGETHWVPHSHWQPDTQWPQQAQWPGQRPWPAPTWSWSAAGGGYQQWPPRPLRAHKQPPRS</sequence>
<gene>
    <name evidence="13" type="ORF">JRQ81_015562</name>
</gene>
<feature type="domain" description="Peptidase S1" evidence="12">
    <location>
        <begin position="407"/>
        <end position="633"/>
    </location>
</feature>
<dbReference type="PANTHER" id="PTHR24252">
    <property type="entry name" value="ACROSIN-RELATED"/>
    <property type="match status" value="1"/>
</dbReference>
<dbReference type="SUPFAM" id="SSF50494">
    <property type="entry name" value="Trypsin-like serine proteases"/>
    <property type="match status" value="2"/>
</dbReference>
<evidence type="ECO:0000256" key="7">
    <source>
        <dbReference type="ARBA" id="ARBA00022825"/>
    </source>
</evidence>
<comment type="similarity">
    <text evidence="2">Belongs to the peptidase S1 family. Snake venom subfamily.</text>
</comment>
<feature type="chain" id="PRO_5040184564" description="Acrosin" evidence="11">
    <location>
        <begin position="20"/>
        <end position="892"/>
    </location>
</feature>
<dbReference type="OrthoDB" id="6339452at2759"/>
<dbReference type="Gene3D" id="2.40.10.10">
    <property type="entry name" value="Trypsin-like serine proteases"/>
    <property type="match status" value="4"/>
</dbReference>
<dbReference type="CDD" id="cd00190">
    <property type="entry name" value="Tryp_SPc"/>
    <property type="match status" value="2"/>
</dbReference>
<evidence type="ECO:0000256" key="3">
    <source>
        <dbReference type="ARBA" id="ARBA00012050"/>
    </source>
</evidence>
<feature type="region of interest" description="Disordered" evidence="10">
    <location>
        <begin position="293"/>
        <end position="403"/>
    </location>
</feature>
<dbReference type="EC" id="3.4.21.10" evidence="3"/>
<evidence type="ECO:0000256" key="4">
    <source>
        <dbReference type="ARBA" id="ARBA00017161"/>
    </source>
</evidence>
<evidence type="ECO:0000259" key="12">
    <source>
        <dbReference type="PROSITE" id="PS50240"/>
    </source>
</evidence>
<dbReference type="InterPro" id="IPR001314">
    <property type="entry name" value="Peptidase_S1A"/>
</dbReference>
<evidence type="ECO:0000256" key="6">
    <source>
        <dbReference type="ARBA" id="ARBA00022801"/>
    </source>
</evidence>
<feature type="domain" description="Peptidase S1" evidence="12">
    <location>
        <begin position="43"/>
        <end position="283"/>
    </location>
</feature>
<evidence type="ECO:0000256" key="10">
    <source>
        <dbReference type="SAM" id="MobiDB-lite"/>
    </source>
</evidence>
<dbReference type="PANTHER" id="PTHR24252:SF8">
    <property type="entry name" value="ACROSIN"/>
    <property type="match status" value="1"/>
</dbReference>
<feature type="region of interest" description="Disordered" evidence="10">
    <location>
        <begin position="841"/>
        <end position="892"/>
    </location>
</feature>
<dbReference type="PRINTS" id="PR00722">
    <property type="entry name" value="CHYMOTRYPSIN"/>
</dbReference>
<dbReference type="Proteomes" id="UP001142489">
    <property type="component" value="Unassembled WGS sequence"/>
</dbReference>
<keyword evidence="14" id="KW-1185">Reference proteome</keyword>
<accession>A0A9Q1B252</accession>
<feature type="region of interest" description="Disordered" evidence="10">
    <location>
        <begin position="638"/>
        <end position="667"/>
    </location>
</feature>
<dbReference type="GO" id="GO:0006508">
    <property type="term" value="P:proteolysis"/>
    <property type="evidence" value="ECO:0007669"/>
    <property type="project" value="UniProtKB-KW"/>
</dbReference>
<dbReference type="GO" id="GO:0004252">
    <property type="term" value="F:serine-type endopeptidase activity"/>
    <property type="evidence" value="ECO:0007669"/>
    <property type="project" value="InterPro"/>
</dbReference>
<dbReference type="InterPro" id="IPR009003">
    <property type="entry name" value="Peptidase_S1_PA"/>
</dbReference>
<feature type="compositionally biased region" description="Pro residues" evidence="10">
    <location>
        <begin position="682"/>
        <end position="696"/>
    </location>
</feature>
<dbReference type="PROSITE" id="PS00134">
    <property type="entry name" value="TRYPSIN_HIS"/>
    <property type="match status" value="2"/>
</dbReference>
<dbReference type="SMART" id="SM00020">
    <property type="entry name" value="Tryp_SPc"/>
    <property type="match status" value="2"/>
</dbReference>
<protein>
    <recommendedName>
        <fullName evidence="4">Acrosin</fullName>
        <ecNumber evidence="3">3.4.21.10</ecNumber>
    </recommendedName>
</protein>
<evidence type="ECO:0000256" key="5">
    <source>
        <dbReference type="ARBA" id="ARBA00022670"/>
    </source>
</evidence>
<dbReference type="PROSITE" id="PS00135">
    <property type="entry name" value="TRYPSIN_SER"/>
    <property type="match status" value="2"/>
</dbReference>
<dbReference type="PROSITE" id="PS50240">
    <property type="entry name" value="TRYPSIN_DOM"/>
    <property type="match status" value="2"/>
</dbReference>
<proteinExistence type="inferred from homology"/>
<evidence type="ECO:0000313" key="13">
    <source>
        <dbReference type="EMBL" id="KAJ7329388.1"/>
    </source>
</evidence>
<name>A0A9Q1B252_9SAUR</name>
<dbReference type="InterPro" id="IPR018114">
    <property type="entry name" value="TRYPSIN_HIS"/>
</dbReference>
<dbReference type="AlphaFoldDB" id="A0A9Q1B252"/>
<feature type="compositionally biased region" description="Polar residues" evidence="10">
    <location>
        <begin position="351"/>
        <end position="369"/>
    </location>
</feature>
<keyword evidence="11" id="KW-0732">Signal</keyword>
<keyword evidence="7 9" id="KW-0720">Serine protease</keyword>
<evidence type="ECO:0000313" key="14">
    <source>
        <dbReference type="Proteomes" id="UP001142489"/>
    </source>
</evidence>
<comment type="catalytic activity">
    <reaction evidence="1">
        <text>Preferential cleavage: Arg-|-Xaa, Lys-|-Xaa.</text>
        <dbReference type="EC" id="3.4.21.10"/>
    </reaction>
</comment>
<evidence type="ECO:0000256" key="11">
    <source>
        <dbReference type="SAM" id="SignalP"/>
    </source>
</evidence>
<feature type="compositionally biased region" description="Basic residues" evidence="10">
    <location>
        <begin position="883"/>
        <end position="892"/>
    </location>
</feature>
<evidence type="ECO:0000256" key="8">
    <source>
        <dbReference type="ARBA" id="ARBA00023157"/>
    </source>
</evidence>
<evidence type="ECO:0000256" key="1">
    <source>
        <dbReference type="ARBA" id="ARBA00001656"/>
    </source>
</evidence>
<evidence type="ECO:0000256" key="2">
    <source>
        <dbReference type="ARBA" id="ARBA00009228"/>
    </source>
</evidence>
<dbReference type="InterPro" id="IPR001254">
    <property type="entry name" value="Trypsin_dom"/>
</dbReference>
<evidence type="ECO:0000256" key="9">
    <source>
        <dbReference type="RuleBase" id="RU363034"/>
    </source>
</evidence>